<keyword evidence="2" id="KW-1185">Reference proteome</keyword>
<evidence type="ECO:0000313" key="2">
    <source>
        <dbReference type="Proteomes" id="UP000280834"/>
    </source>
</evidence>
<dbReference type="EMBL" id="UZAG01018371">
    <property type="protein sequence ID" value="VDO39299.1"/>
    <property type="molecule type" value="Genomic_DNA"/>
</dbReference>
<protein>
    <submittedName>
        <fullName evidence="3">Ribose-phosphate pyrophosphokinase</fullName>
    </submittedName>
</protein>
<reference evidence="1 2" key="2">
    <citation type="submission" date="2018-11" db="EMBL/GenBank/DDBJ databases">
        <authorList>
            <consortium name="Pathogen Informatics"/>
        </authorList>
    </citation>
    <scope>NUCLEOTIDE SEQUENCE [LARGE SCALE GENOMIC DNA]</scope>
</reference>
<reference evidence="3" key="1">
    <citation type="submission" date="2017-02" db="UniProtKB">
        <authorList>
            <consortium name="WormBaseParasite"/>
        </authorList>
    </citation>
    <scope>IDENTIFICATION</scope>
</reference>
<accession>A0A0R3R0H3</accession>
<organism evidence="3">
    <name type="scientific">Brugia timori</name>
    <dbReference type="NCBI Taxonomy" id="42155"/>
    <lineage>
        <taxon>Eukaryota</taxon>
        <taxon>Metazoa</taxon>
        <taxon>Ecdysozoa</taxon>
        <taxon>Nematoda</taxon>
        <taxon>Chromadorea</taxon>
        <taxon>Rhabditida</taxon>
        <taxon>Spirurina</taxon>
        <taxon>Spiruromorpha</taxon>
        <taxon>Filarioidea</taxon>
        <taxon>Onchocercidae</taxon>
        <taxon>Brugia</taxon>
    </lineage>
</organism>
<dbReference type="Proteomes" id="UP000280834">
    <property type="component" value="Unassembled WGS sequence"/>
</dbReference>
<evidence type="ECO:0000313" key="1">
    <source>
        <dbReference type="EMBL" id="VDO39299.1"/>
    </source>
</evidence>
<dbReference type="STRING" id="42155.A0A0R3R0H3"/>
<proteinExistence type="predicted"/>
<name>A0A0R3R0H3_9BILA</name>
<sequence>MNSKIRNVCVGKLSAETFAQALGKMNLKYSRSEINGNDTLNASVCIKNGGFRTVISSSSRENRQLLSKAVARNRFFFSINENLNLITWKLSVLCEFCERVIFSKSNDICSADEQV</sequence>
<dbReference type="AlphaFoldDB" id="A0A0R3R0H3"/>
<evidence type="ECO:0000313" key="3">
    <source>
        <dbReference type="WBParaSite" id="BTMF_0001350401-mRNA-1"/>
    </source>
</evidence>
<dbReference type="WBParaSite" id="BTMF_0001350401-mRNA-1">
    <property type="protein sequence ID" value="BTMF_0001350401-mRNA-1"/>
    <property type="gene ID" value="BTMF_0001350401"/>
</dbReference>
<gene>
    <name evidence="1" type="ORF">BTMF_LOCUS11509</name>
</gene>